<sequence length="62" mass="6829">MAILTCFFMYTPVWVTSTQAMTLVELVMLAVAMITTSCLFRSDSKFTSTIGIAFISVACKHV</sequence>
<gene>
    <name evidence="2" type="ORF">DPMN_034892</name>
</gene>
<keyword evidence="1" id="KW-0472">Membrane</keyword>
<dbReference type="Proteomes" id="UP000828390">
    <property type="component" value="Unassembled WGS sequence"/>
</dbReference>
<dbReference type="AlphaFoldDB" id="A0A9D4RK43"/>
<keyword evidence="1" id="KW-0812">Transmembrane</keyword>
<protein>
    <submittedName>
        <fullName evidence="2">Uncharacterized protein</fullName>
    </submittedName>
</protein>
<proteinExistence type="predicted"/>
<evidence type="ECO:0000313" key="3">
    <source>
        <dbReference type="Proteomes" id="UP000828390"/>
    </source>
</evidence>
<accession>A0A9D4RK43</accession>
<keyword evidence="1" id="KW-1133">Transmembrane helix</keyword>
<evidence type="ECO:0000313" key="2">
    <source>
        <dbReference type="EMBL" id="KAH3871681.1"/>
    </source>
</evidence>
<dbReference type="EMBL" id="JAIWYP010000002">
    <property type="protein sequence ID" value="KAH3871681.1"/>
    <property type="molecule type" value="Genomic_DNA"/>
</dbReference>
<evidence type="ECO:0000256" key="1">
    <source>
        <dbReference type="SAM" id="Phobius"/>
    </source>
</evidence>
<reference evidence="2" key="2">
    <citation type="submission" date="2020-11" db="EMBL/GenBank/DDBJ databases">
        <authorList>
            <person name="McCartney M.A."/>
            <person name="Auch B."/>
            <person name="Kono T."/>
            <person name="Mallez S."/>
            <person name="Becker A."/>
            <person name="Gohl D.M."/>
            <person name="Silverstein K.A.T."/>
            <person name="Koren S."/>
            <person name="Bechman K.B."/>
            <person name="Herman A."/>
            <person name="Abrahante J.E."/>
            <person name="Garbe J."/>
        </authorList>
    </citation>
    <scope>NUCLEOTIDE SEQUENCE</scope>
    <source>
        <strain evidence="2">Duluth1</strain>
        <tissue evidence="2">Whole animal</tissue>
    </source>
</reference>
<reference evidence="2" key="1">
    <citation type="journal article" date="2019" name="bioRxiv">
        <title>The Genome of the Zebra Mussel, Dreissena polymorpha: A Resource for Invasive Species Research.</title>
        <authorList>
            <person name="McCartney M.A."/>
            <person name="Auch B."/>
            <person name="Kono T."/>
            <person name="Mallez S."/>
            <person name="Zhang Y."/>
            <person name="Obille A."/>
            <person name="Becker A."/>
            <person name="Abrahante J.E."/>
            <person name="Garbe J."/>
            <person name="Badalamenti J.P."/>
            <person name="Herman A."/>
            <person name="Mangelson H."/>
            <person name="Liachko I."/>
            <person name="Sullivan S."/>
            <person name="Sone E.D."/>
            <person name="Koren S."/>
            <person name="Silverstein K.A.T."/>
            <person name="Beckman K.B."/>
            <person name="Gohl D.M."/>
        </authorList>
    </citation>
    <scope>NUCLEOTIDE SEQUENCE</scope>
    <source>
        <strain evidence="2">Duluth1</strain>
        <tissue evidence="2">Whole animal</tissue>
    </source>
</reference>
<keyword evidence="3" id="KW-1185">Reference proteome</keyword>
<name>A0A9D4RK43_DREPO</name>
<feature type="transmembrane region" description="Helical" evidence="1">
    <location>
        <begin position="20"/>
        <end position="40"/>
    </location>
</feature>
<comment type="caution">
    <text evidence="2">The sequence shown here is derived from an EMBL/GenBank/DDBJ whole genome shotgun (WGS) entry which is preliminary data.</text>
</comment>
<organism evidence="2 3">
    <name type="scientific">Dreissena polymorpha</name>
    <name type="common">Zebra mussel</name>
    <name type="synonym">Mytilus polymorpha</name>
    <dbReference type="NCBI Taxonomy" id="45954"/>
    <lineage>
        <taxon>Eukaryota</taxon>
        <taxon>Metazoa</taxon>
        <taxon>Spiralia</taxon>
        <taxon>Lophotrochozoa</taxon>
        <taxon>Mollusca</taxon>
        <taxon>Bivalvia</taxon>
        <taxon>Autobranchia</taxon>
        <taxon>Heteroconchia</taxon>
        <taxon>Euheterodonta</taxon>
        <taxon>Imparidentia</taxon>
        <taxon>Neoheterodontei</taxon>
        <taxon>Myida</taxon>
        <taxon>Dreissenoidea</taxon>
        <taxon>Dreissenidae</taxon>
        <taxon>Dreissena</taxon>
    </lineage>
</organism>